<dbReference type="EMBL" id="AP026830">
    <property type="protein sequence ID" value="BDR93277.1"/>
    <property type="molecule type" value="Genomic_DNA"/>
</dbReference>
<dbReference type="OrthoDB" id="275197at2157"/>
<evidence type="ECO:0000313" key="11">
    <source>
        <dbReference type="EMBL" id="GGI78917.1"/>
    </source>
</evidence>
<reference evidence="13" key="3">
    <citation type="submission" date="2022-09" db="EMBL/GenBank/DDBJ databases">
        <title>Complete genome sequence of Vulcanisaeta souniana.</title>
        <authorList>
            <person name="Kato S."/>
            <person name="Itoh T."/>
            <person name="Ohkuma M."/>
        </authorList>
    </citation>
    <scope>NUCLEOTIDE SEQUENCE [LARGE SCALE GENOMIC DNA]</scope>
    <source>
        <strain evidence="13">JCM 11219</strain>
    </source>
</reference>
<keyword evidence="4 6" id="KW-0274">FAD</keyword>
<dbReference type="InterPro" id="IPR009100">
    <property type="entry name" value="AcylCoA_DH/oxidase_NM_dom_sf"/>
</dbReference>
<evidence type="ECO:0000256" key="6">
    <source>
        <dbReference type="RuleBase" id="RU362125"/>
    </source>
</evidence>
<dbReference type="InterPro" id="IPR046373">
    <property type="entry name" value="Acyl-CoA_Oxase/DH_mid-dom_sf"/>
</dbReference>
<dbReference type="Gene3D" id="1.20.140.10">
    <property type="entry name" value="Butyryl-CoA Dehydrogenase, subunit A, domain 3"/>
    <property type="match status" value="1"/>
</dbReference>
<evidence type="ECO:0000313" key="13">
    <source>
        <dbReference type="Proteomes" id="UP001060771"/>
    </source>
</evidence>
<comment type="cofactor">
    <cofactor evidence="1 6">
        <name>FAD</name>
        <dbReference type="ChEBI" id="CHEBI:57692"/>
    </cofactor>
</comment>
<dbReference type="Proteomes" id="UP000657075">
    <property type="component" value="Unassembled WGS sequence"/>
</dbReference>
<dbReference type="Pfam" id="PF02770">
    <property type="entry name" value="Acyl-CoA_dh_M"/>
    <property type="match status" value="1"/>
</dbReference>
<dbReference type="PANTHER" id="PTHR43292:SF4">
    <property type="entry name" value="ACYL-COA DEHYDROGENASE FADE34"/>
    <property type="match status" value="1"/>
</dbReference>
<dbReference type="InterPro" id="IPR013786">
    <property type="entry name" value="AcylCoA_DH/ox_N"/>
</dbReference>
<reference evidence="11" key="2">
    <citation type="submission" date="2020-09" db="EMBL/GenBank/DDBJ databases">
        <authorList>
            <person name="Sun Q."/>
            <person name="Ohkuma M."/>
        </authorList>
    </citation>
    <scope>NUCLEOTIDE SEQUENCE</scope>
    <source>
        <strain evidence="11">JCM 11219</strain>
    </source>
</reference>
<accession>A0A830EJZ9</accession>
<keyword evidence="5 6" id="KW-0560">Oxidoreductase</keyword>
<keyword evidence="3 6" id="KW-0285">Flavoprotein</keyword>
<dbReference type="Proteomes" id="UP001060771">
    <property type="component" value="Chromosome"/>
</dbReference>
<dbReference type="AlphaFoldDB" id="A0A830EJZ9"/>
<dbReference type="SUPFAM" id="SSF56645">
    <property type="entry name" value="Acyl-CoA dehydrogenase NM domain-like"/>
    <property type="match status" value="1"/>
</dbReference>
<feature type="domain" description="Acyl-CoA dehydrogenase/oxidase N-terminal" evidence="9">
    <location>
        <begin position="6"/>
        <end position="124"/>
    </location>
</feature>
<dbReference type="EMBL" id="BMNM01000005">
    <property type="protein sequence ID" value="GGI78917.1"/>
    <property type="molecule type" value="Genomic_DNA"/>
</dbReference>
<evidence type="ECO:0000259" key="9">
    <source>
        <dbReference type="Pfam" id="PF02771"/>
    </source>
</evidence>
<dbReference type="InterPro" id="IPR036250">
    <property type="entry name" value="AcylCo_DH-like_C"/>
</dbReference>
<evidence type="ECO:0000256" key="5">
    <source>
        <dbReference type="ARBA" id="ARBA00023002"/>
    </source>
</evidence>
<dbReference type="GO" id="GO:0016627">
    <property type="term" value="F:oxidoreductase activity, acting on the CH-CH group of donors"/>
    <property type="evidence" value="ECO:0007669"/>
    <property type="project" value="InterPro"/>
</dbReference>
<protein>
    <submittedName>
        <fullName evidence="11">Acyl-CoA dehydrogenase</fullName>
    </submittedName>
</protein>
<evidence type="ECO:0000313" key="12">
    <source>
        <dbReference type="Proteomes" id="UP000657075"/>
    </source>
</evidence>
<organism evidence="11 12">
    <name type="scientific">Vulcanisaeta souniana JCM 11219</name>
    <dbReference type="NCBI Taxonomy" id="1293586"/>
    <lineage>
        <taxon>Archaea</taxon>
        <taxon>Thermoproteota</taxon>
        <taxon>Thermoprotei</taxon>
        <taxon>Thermoproteales</taxon>
        <taxon>Thermoproteaceae</taxon>
        <taxon>Vulcanisaeta</taxon>
    </lineage>
</organism>
<dbReference type="FunFam" id="2.40.110.10:FF:000011">
    <property type="entry name" value="Acyl-CoA dehydrogenase FadE34"/>
    <property type="match status" value="1"/>
</dbReference>
<gene>
    <name evidence="11" type="ORF">GCM10007112_14770</name>
    <name evidence="10" type="ORF">Vsou_23700</name>
</gene>
<evidence type="ECO:0000313" key="10">
    <source>
        <dbReference type="EMBL" id="BDR93277.1"/>
    </source>
</evidence>
<proteinExistence type="inferred from homology"/>
<dbReference type="Gene3D" id="1.10.540.10">
    <property type="entry name" value="Acyl-CoA dehydrogenase/oxidase, N-terminal domain"/>
    <property type="match status" value="1"/>
</dbReference>
<dbReference type="Pfam" id="PF00441">
    <property type="entry name" value="Acyl-CoA_dh_1"/>
    <property type="match status" value="1"/>
</dbReference>
<dbReference type="RefSeq" id="WP_188603356.1">
    <property type="nucleotide sequence ID" value="NZ_AP026830.1"/>
</dbReference>
<dbReference type="InterPro" id="IPR052161">
    <property type="entry name" value="Mycobact_Acyl-CoA_DH"/>
</dbReference>
<feature type="domain" description="Acyl-CoA oxidase/dehydrogenase middle" evidence="8">
    <location>
        <begin position="129"/>
        <end position="223"/>
    </location>
</feature>
<evidence type="ECO:0000256" key="4">
    <source>
        <dbReference type="ARBA" id="ARBA00022827"/>
    </source>
</evidence>
<dbReference type="Pfam" id="PF02771">
    <property type="entry name" value="Acyl-CoA_dh_N"/>
    <property type="match status" value="1"/>
</dbReference>
<dbReference type="GO" id="GO:0050660">
    <property type="term" value="F:flavin adenine dinucleotide binding"/>
    <property type="evidence" value="ECO:0007669"/>
    <property type="project" value="InterPro"/>
</dbReference>
<evidence type="ECO:0000256" key="1">
    <source>
        <dbReference type="ARBA" id="ARBA00001974"/>
    </source>
</evidence>
<evidence type="ECO:0000259" key="8">
    <source>
        <dbReference type="Pfam" id="PF02770"/>
    </source>
</evidence>
<feature type="domain" description="Acyl-CoA dehydrogenase/oxidase C-terminal" evidence="7">
    <location>
        <begin position="235"/>
        <end position="368"/>
    </location>
</feature>
<dbReference type="SUPFAM" id="SSF47203">
    <property type="entry name" value="Acyl-CoA dehydrogenase C-terminal domain-like"/>
    <property type="match status" value="1"/>
</dbReference>
<comment type="similarity">
    <text evidence="2 6">Belongs to the acyl-CoA dehydrogenase family.</text>
</comment>
<dbReference type="PANTHER" id="PTHR43292">
    <property type="entry name" value="ACYL-COA DEHYDROGENASE"/>
    <property type="match status" value="1"/>
</dbReference>
<reference evidence="10" key="4">
    <citation type="journal article" date="2023" name="Microbiol. Resour. Announc.">
        <title>Complete Genome Sequence of Vulcanisaeta souniana Strain IC-059, a Hyperthermophilic Archaeon Isolated from Hot Spring Water in Japan.</title>
        <authorList>
            <person name="Kato S."/>
            <person name="Itoh T."/>
            <person name="Wu L."/>
            <person name="Ma J."/>
            <person name="Ohkuma M."/>
        </authorList>
    </citation>
    <scope>NUCLEOTIDE SEQUENCE</scope>
    <source>
        <strain evidence="10">JCM 11219</strain>
    </source>
</reference>
<dbReference type="InterPro" id="IPR037069">
    <property type="entry name" value="AcylCoA_DH/ox_N_sf"/>
</dbReference>
<evidence type="ECO:0000259" key="7">
    <source>
        <dbReference type="Pfam" id="PF00441"/>
    </source>
</evidence>
<evidence type="ECO:0000256" key="3">
    <source>
        <dbReference type="ARBA" id="ARBA00022630"/>
    </source>
</evidence>
<dbReference type="InterPro" id="IPR006091">
    <property type="entry name" value="Acyl-CoA_Oxase/DH_mid-dom"/>
</dbReference>
<evidence type="ECO:0000256" key="2">
    <source>
        <dbReference type="ARBA" id="ARBA00009347"/>
    </source>
</evidence>
<dbReference type="GeneID" id="76207912"/>
<dbReference type="GO" id="GO:0005886">
    <property type="term" value="C:plasma membrane"/>
    <property type="evidence" value="ECO:0007669"/>
    <property type="project" value="TreeGrafter"/>
</dbReference>
<sequence length="377" mass="42086">MSESELERFRDYVKDWFIKNAPPEMRIRRGGIGWYYEDPRFIDAAIRWHRTLYNAGLVGISWPKEYGGYGDDVRKELVVRDVALSLGIVYPGCPGIGLSVAGPAILFHGNEGQKRRYLRRMLTCEDVWAQGFSEPCCGSDLAAITTKAEDRGDYFVLNGRKVWSSDFHLANYYLVLARTGSPEERHKGLTMFIVDTRSEGITYRPIKQINGRPGFSEVFLDNVKVPKENVVGKVGDGWRVAMTTLNFERLNIGGAFAYAAASAARHLVEVRRDADTLALLEESLAIKELYDRMLMLALRGEIVGPEAASIKLLASEILDKIYIAAVSKLGPETLVEGDLFEWSFGYIDSKGYTILSGTSEILRNLLGELVLGLPKGV</sequence>
<dbReference type="InterPro" id="IPR009075">
    <property type="entry name" value="AcylCo_DH/oxidase_C"/>
</dbReference>
<dbReference type="Gene3D" id="2.40.110.10">
    <property type="entry name" value="Butyryl-CoA Dehydrogenase, subunit A, domain 2"/>
    <property type="match status" value="1"/>
</dbReference>
<name>A0A830EJZ9_9CREN</name>
<reference evidence="11" key="1">
    <citation type="journal article" date="2014" name="Int. J. Syst. Evol. Microbiol.">
        <title>Complete genome sequence of Corynebacterium casei LMG S-19264T (=DSM 44701T), isolated from a smear-ripened cheese.</title>
        <authorList>
            <consortium name="US DOE Joint Genome Institute (JGI-PGF)"/>
            <person name="Walter F."/>
            <person name="Albersmeier A."/>
            <person name="Kalinowski J."/>
            <person name="Ruckert C."/>
        </authorList>
    </citation>
    <scope>NUCLEOTIDE SEQUENCE</scope>
    <source>
        <strain evidence="11">JCM 11219</strain>
    </source>
</reference>
<keyword evidence="13" id="KW-1185">Reference proteome</keyword>